<feature type="transmembrane region" description="Helical" evidence="1">
    <location>
        <begin position="144"/>
        <end position="163"/>
    </location>
</feature>
<gene>
    <name evidence="3" type="ORF">LCGC14_0594020</name>
</gene>
<dbReference type="AlphaFoldDB" id="A0A0F9RHK4"/>
<dbReference type="PANTHER" id="PTHR30353:SF15">
    <property type="entry name" value="INNER MEMBRANE PROTEIN YABI"/>
    <property type="match status" value="1"/>
</dbReference>
<dbReference type="EMBL" id="LAZR01000935">
    <property type="protein sequence ID" value="KKN54264.1"/>
    <property type="molecule type" value="Genomic_DNA"/>
</dbReference>
<comment type="caution">
    <text evidence="3">The sequence shown here is derived from an EMBL/GenBank/DDBJ whole genome shotgun (WGS) entry which is preliminary data.</text>
</comment>
<feature type="transmembrane region" description="Helical" evidence="1">
    <location>
        <begin position="334"/>
        <end position="354"/>
    </location>
</feature>
<feature type="transmembrane region" description="Helical" evidence="1">
    <location>
        <begin position="59"/>
        <end position="80"/>
    </location>
</feature>
<dbReference type="InterPro" id="IPR032818">
    <property type="entry name" value="DedA-like"/>
</dbReference>
<dbReference type="Pfam" id="PF01569">
    <property type="entry name" value="PAP2"/>
    <property type="match status" value="1"/>
</dbReference>
<name>A0A0F9RHK4_9ZZZZ</name>
<dbReference type="Pfam" id="PF14067">
    <property type="entry name" value="LssY_C"/>
    <property type="match status" value="1"/>
</dbReference>
<evidence type="ECO:0000256" key="1">
    <source>
        <dbReference type="SAM" id="Phobius"/>
    </source>
</evidence>
<reference evidence="3" key="1">
    <citation type="journal article" date="2015" name="Nature">
        <title>Complex archaea that bridge the gap between prokaryotes and eukaryotes.</title>
        <authorList>
            <person name="Spang A."/>
            <person name="Saw J.H."/>
            <person name="Jorgensen S.L."/>
            <person name="Zaremba-Niedzwiedzka K."/>
            <person name="Martijn J."/>
            <person name="Lind A.E."/>
            <person name="van Eijk R."/>
            <person name="Schleper C."/>
            <person name="Guy L."/>
            <person name="Ettema T.J."/>
        </authorList>
    </citation>
    <scope>NUCLEOTIDE SEQUENCE</scope>
</reference>
<feature type="transmembrane region" description="Helical" evidence="1">
    <location>
        <begin position="246"/>
        <end position="266"/>
    </location>
</feature>
<dbReference type="InterPro" id="IPR000326">
    <property type="entry name" value="PAP2/HPO"/>
</dbReference>
<keyword evidence="1" id="KW-0472">Membrane</keyword>
<feature type="transmembrane region" description="Helical" evidence="1">
    <location>
        <begin position="110"/>
        <end position="132"/>
    </location>
</feature>
<dbReference type="Gene3D" id="1.20.144.10">
    <property type="entry name" value="Phosphatidic acid phosphatase type 2/haloperoxidase"/>
    <property type="match status" value="1"/>
</dbReference>
<evidence type="ECO:0000259" key="2">
    <source>
        <dbReference type="SMART" id="SM00014"/>
    </source>
</evidence>
<feature type="transmembrane region" description="Helical" evidence="1">
    <location>
        <begin position="20"/>
        <end position="47"/>
    </location>
</feature>
<dbReference type="CDD" id="cd03392">
    <property type="entry name" value="PAP2_like_2"/>
    <property type="match status" value="1"/>
</dbReference>
<dbReference type="InterPro" id="IPR036938">
    <property type="entry name" value="PAP2/HPO_sf"/>
</dbReference>
<organism evidence="3">
    <name type="scientific">marine sediment metagenome</name>
    <dbReference type="NCBI Taxonomy" id="412755"/>
    <lineage>
        <taxon>unclassified sequences</taxon>
        <taxon>metagenomes</taxon>
        <taxon>ecological metagenomes</taxon>
    </lineage>
</organism>
<dbReference type="PANTHER" id="PTHR30353">
    <property type="entry name" value="INNER MEMBRANE PROTEIN DEDA-RELATED"/>
    <property type="match status" value="1"/>
</dbReference>
<protein>
    <recommendedName>
        <fullName evidence="2">Phosphatidic acid phosphatase type 2/haloperoxidase domain-containing protein</fullName>
    </recommendedName>
</protein>
<proteinExistence type="predicted"/>
<dbReference type="SUPFAM" id="SSF48317">
    <property type="entry name" value="Acid phosphatase/Vanadium-dependent haloperoxidase"/>
    <property type="match status" value="1"/>
</dbReference>
<feature type="transmembrane region" description="Helical" evidence="1">
    <location>
        <begin position="309"/>
        <end position="327"/>
    </location>
</feature>
<feature type="domain" description="Phosphatidic acid phosphatase type 2/haloperoxidase" evidence="2">
    <location>
        <begin position="331"/>
        <end position="442"/>
    </location>
</feature>
<keyword evidence="1" id="KW-0812">Transmembrane</keyword>
<dbReference type="InterPro" id="IPR025902">
    <property type="entry name" value="LssY-like-C_dom"/>
</dbReference>
<feature type="transmembrane region" description="Helical" evidence="1">
    <location>
        <begin position="374"/>
        <end position="391"/>
    </location>
</feature>
<evidence type="ECO:0000313" key="3">
    <source>
        <dbReference type="EMBL" id="KKN54264.1"/>
    </source>
</evidence>
<sequence>MSYSIDQLLPSLQSLGLWTYWVLALFAFLEATIVTGIIAPGGLVVIAGGVLAQRGYVDFFDMAWFVAAGAVIGSELSFYLGRVASNGLKRKTAYASSRHIVRAKDLLDTYGGFAIVIGRFFGPLSAFVPFSAAMAGMRQRRFQMWNLLSAVPYALILPAVGYFSGHAIGILGAAAPRLIAVGATTLIVIMVLWLVIRRVFRSLPLLAEIGRSLAAGFGNRPFIRAMLDQHSGLSSFLTARFRTGQFLGLTATLLVVLFIYIAGAWAESVYDFMGSGGVISTDTRIANILYTMRDPNLITVFTWITDAGGRHGVIPMLIGATVGLLILRRFDLLTGLWIAAIGNQATVTLLKSFFSRPRSTLGYFVETSGSFPSGHAAGSVAVWAMLFYLAWRVRVLSAATAATLAVTMVFLIGLSRVYLIEHYVSDVVNGYLVGAVWLILGIAFCEWRRIAPVAPVGIIRKRTAAFSVALALATTGYFAFNTASTLNPTLAPVLKTTTAPATLVQTGMLPDTTQTLTGVVRQKVNLVVTAPDEKQLKDMMNAAGWDLAPIPGPFRMMTAVVDEWTGRPVSDPVVIPTFWNDRPNKLAFAQTTTLDTADTPVLHARFWDSRFRLESGQVVYVAAITRERQLDGVNEESITPDTGAITETALRQLAANLAGAGAGTYVLR</sequence>
<keyword evidence="1" id="KW-1133">Transmembrane helix</keyword>
<feature type="transmembrane region" description="Helical" evidence="1">
    <location>
        <begin position="398"/>
        <end position="419"/>
    </location>
</feature>
<feature type="transmembrane region" description="Helical" evidence="1">
    <location>
        <begin position="431"/>
        <end position="451"/>
    </location>
</feature>
<feature type="transmembrane region" description="Helical" evidence="1">
    <location>
        <begin position="463"/>
        <end position="480"/>
    </location>
</feature>
<feature type="transmembrane region" description="Helical" evidence="1">
    <location>
        <begin position="175"/>
        <end position="196"/>
    </location>
</feature>
<accession>A0A0F9RHK4</accession>
<dbReference type="SMART" id="SM00014">
    <property type="entry name" value="acidPPc"/>
    <property type="match status" value="1"/>
</dbReference>